<feature type="binding site" evidence="17">
    <location>
        <position position="437"/>
    </location>
    <ligand>
        <name>AMP</name>
        <dbReference type="ChEBI" id="CHEBI:456215"/>
    </ligand>
</feature>
<keyword evidence="13" id="KW-0511">Multifunctional enzyme</keyword>
<feature type="binding site" evidence="18">
    <location>
        <position position="158"/>
    </location>
    <ligand>
        <name>(6S)-NADPHX</name>
        <dbReference type="ChEBI" id="CHEBI:64076"/>
    </ligand>
</feature>
<keyword evidence="12 17" id="KW-0456">Lyase</keyword>
<feature type="domain" description="Rhodanese" evidence="20">
    <location>
        <begin position="29"/>
        <end position="83"/>
    </location>
</feature>
<evidence type="ECO:0000256" key="7">
    <source>
        <dbReference type="ARBA" id="ARBA00022840"/>
    </source>
</evidence>
<organism evidence="23 24">
    <name type="scientific">Methanothermobacter marburgensis (strain ATCC BAA-927 / DSM 2133 / JCM 14651 / NBRC 100331 / OCM 82 / Marburg)</name>
    <name type="common">Methanobacterium thermoautotrophicum</name>
    <dbReference type="NCBI Taxonomy" id="79929"/>
    <lineage>
        <taxon>Archaea</taxon>
        <taxon>Methanobacteriati</taxon>
        <taxon>Methanobacteriota</taxon>
        <taxon>Methanomada group</taxon>
        <taxon>Methanobacteria</taxon>
        <taxon>Methanobacteriales</taxon>
        <taxon>Methanobacteriaceae</taxon>
        <taxon>Methanothermobacter</taxon>
    </lineage>
</organism>
<comment type="cofactor">
    <cofactor evidence="17">
        <name>Mg(2+)</name>
        <dbReference type="ChEBI" id="CHEBI:18420"/>
    </cofactor>
</comment>
<keyword evidence="11 18" id="KW-0413">Isomerase</keyword>
<keyword evidence="24" id="KW-1185">Reference proteome</keyword>
<dbReference type="PATRIC" id="fig|79929.8.peg.1594"/>
<dbReference type="AlphaFoldDB" id="D9PYC5"/>
<feature type="binding site" evidence="18">
    <location>
        <begin position="52"/>
        <end position="56"/>
    </location>
    <ligand>
        <name>(6S)-NADPHX</name>
        <dbReference type="ChEBI" id="CHEBI:64076"/>
    </ligand>
</feature>
<evidence type="ECO:0000256" key="13">
    <source>
        <dbReference type="ARBA" id="ARBA00023268"/>
    </source>
</evidence>
<dbReference type="SUPFAM" id="SSF64153">
    <property type="entry name" value="YjeF N-terminal domain-like"/>
    <property type="match status" value="1"/>
</dbReference>
<feature type="binding site" evidence="18">
    <location>
        <position position="161"/>
    </location>
    <ligand>
        <name>K(+)</name>
        <dbReference type="ChEBI" id="CHEBI:29103"/>
    </ligand>
</feature>
<keyword evidence="7 17" id="KW-0067">ATP-binding</keyword>
<dbReference type="EC" id="5.1.99.6" evidence="19"/>
<feature type="binding site" evidence="18">
    <location>
        <begin position="129"/>
        <end position="135"/>
    </location>
    <ligand>
        <name>(6S)-NADPHX</name>
        <dbReference type="ChEBI" id="CHEBI:64076"/>
    </ligand>
</feature>
<dbReference type="Pfam" id="PF03853">
    <property type="entry name" value="YjeF_N"/>
    <property type="match status" value="1"/>
</dbReference>
<evidence type="ECO:0000313" key="23">
    <source>
        <dbReference type="EMBL" id="ADL59223.1"/>
    </source>
</evidence>
<evidence type="ECO:0000259" key="22">
    <source>
        <dbReference type="PROSITE" id="PS51385"/>
    </source>
</evidence>
<dbReference type="InterPro" id="IPR000631">
    <property type="entry name" value="CARKD"/>
</dbReference>
<dbReference type="EC" id="4.2.1.136" evidence="19"/>
<dbReference type="InterPro" id="IPR029056">
    <property type="entry name" value="Ribokinase-like"/>
</dbReference>
<comment type="catalytic activity">
    <reaction evidence="1 18 19">
        <text>(6R)-NADHX = (6S)-NADHX</text>
        <dbReference type="Rhea" id="RHEA:32215"/>
        <dbReference type="ChEBI" id="CHEBI:64074"/>
        <dbReference type="ChEBI" id="CHEBI:64075"/>
        <dbReference type="EC" id="5.1.99.6"/>
    </reaction>
</comment>
<feature type="binding site" evidence="18">
    <location>
        <position position="53"/>
    </location>
    <ligand>
        <name>K(+)</name>
        <dbReference type="ChEBI" id="CHEBI:29103"/>
    </ligand>
</feature>
<protein>
    <recommendedName>
        <fullName evidence="19">Bifunctional NAD(P)H-hydrate repair enzyme</fullName>
    </recommendedName>
    <alternativeName>
        <fullName evidence="19">Nicotinamide nucleotide repair protein</fullName>
    </alternativeName>
    <domain>
        <recommendedName>
            <fullName evidence="19">ADP-dependent (S)-NAD(P)H-hydrate dehydratase</fullName>
            <ecNumber evidence="19">4.2.1.136</ecNumber>
        </recommendedName>
        <alternativeName>
            <fullName evidence="19">ADP-dependent NAD(P)HX dehydratase</fullName>
        </alternativeName>
    </domain>
    <domain>
        <recommendedName>
            <fullName evidence="19">NAD(P)H-hydrate epimerase</fullName>
            <ecNumber evidence="19">5.1.99.6</ecNumber>
        </recommendedName>
    </domain>
</protein>
<reference key="1">
    <citation type="submission" date="2009-08" db="EMBL/GenBank/DDBJ databases">
        <title>The genome sequence of Methanothermobacter marburgensis.</title>
        <authorList>
            <person name="Kaster A."/>
            <person name="Seedorf H."/>
            <person name="Goenrich M."/>
            <person name="Wiezer A."/>
            <person name="Liesegang H."/>
            <person name="Thauer R."/>
            <person name="Gottschalk G."/>
        </authorList>
    </citation>
    <scope>NUCLEOTIDE SEQUENCE</scope>
    <source>
        <strain>Marburg</strain>
    </source>
</reference>
<dbReference type="NCBIfam" id="TIGR00197">
    <property type="entry name" value="yjeF_nterm"/>
    <property type="match status" value="1"/>
</dbReference>
<dbReference type="GO" id="GO:0110051">
    <property type="term" value="P:metabolite repair"/>
    <property type="evidence" value="ECO:0007669"/>
    <property type="project" value="TreeGrafter"/>
</dbReference>
<evidence type="ECO:0000256" key="10">
    <source>
        <dbReference type="ARBA" id="ARBA00023027"/>
    </source>
</evidence>
<dbReference type="PIRSF" id="PIRSF017184">
    <property type="entry name" value="Nnr"/>
    <property type="match status" value="1"/>
</dbReference>
<dbReference type="GeneID" id="9705353"/>
<dbReference type="SUPFAM" id="SSF53613">
    <property type="entry name" value="Ribokinase-like"/>
    <property type="match status" value="1"/>
</dbReference>
<evidence type="ECO:0000256" key="19">
    <source>
        <dbReference type="PIRNR" id="PIRNR017184"/>
    </source>
</evidence>
<evidence type="ECO:0000256" key="18">
    <source>
        <dbReference type="HAMAP-Rule" id="MF_01966"/>
    </source>
</evidence>
<dbReference type="PROSITE" id="PS51383">
    <property type="entry name" value="YJEF_C_3"/>
    <property type="match status" value="1"/>
</dbReference>
<dbReference type="HAMAP" id="MF_01966">
    <property type="entry name" value="NADHX_epimerase"/>
    <property type="match status" value="1"/>
</dbReference>
<feature type="domain" description="YjeF C-terminal" evidence="21">
    <location>
        <begin position="216"/>
        <end position="496"/>
    </location>
</feature>
<evidence type="ECO:0000256" key="2">
    <source>
        <dbReference type="ARBA" id="ARBA00000909"/>
    </source>
</evidence>
<evidence type="ECO:0000256" key="9">
    <source>
        <dbReference type="ARBA" id="ARBA00022958"/>
    </source>
</evidence>
<dbReference type="Proteomes" id="UP000000345">
    <property type="component" value="Chromosome"/>
</dbReference>
<evidence type="ECO:0000256" key="6">
    <source>
        <dbReference type="ARBA" id="ARBA00022741"/>
    </source>
</evidence>
<evidence type="ECO:0000259" key="21">
    <source>
        <dbReference type="PROSITE" id="PS51383"/>
    </source>
</evidence>
<keyword evidence="10 17" id="KW-0520">NAD</keyword>
<accession>D9PYC5</accession>
<comment type="similarity">
    <text evidence="3 19">In the N-terminal section; belongs to the NnrE/AIBP family.</text>
</comment>
<dbReference type="GeneID" id="41327224"/>
<comment type="catalytic activity">
    <reaction evidence="2 18 19">
        <text>(6R)-NADPHX = (6S)-NADPHX</text>
        <dbReference type="Rhea" id="RHEA:32227"/>
        <dbReference type="ChEBI" id="CHEBI:64076"/>
        <dbReference type="ChEBI" id="CHEBI:64077"/>
        <dbReference type="EC" id="5.1.99.6"/>
    </reaction>
</comment>
<comment type="catalytic activity">
    <reaction evidence="15 17 19">
        <text>(6S)-NADHX + ADP = AMP + phosphate + NADH + H(+)</text>
        <dbReference type="Rhea" id="RHEA:32223"/>
        <dbReference type="ChEBI" id="CHEBI:15378"/>
        <dbReference type="ChEBI" id="CHEBI:43474"/>
        <dbReference type="ChEBI" id="CHEBI:57945"/>
        <dbReference type="ChEBI" id="CHEBI:64074"/>
        <dbReference type="ChEBI" id="CHEBI:456215"/>
        <dbReference type="ChEBI" id="CHEBI:456216"/>
        <dbReference type="EC" id="4.2.1.136"/>
    </reaction>
</comment>
<dbReference type="GO" id="GO:0046872">
    <property type="term" value="F:metal ion binding"/>
    <property type="evidence" value="ECO:0007669"/>
    <property type="project" value="UniProtKB-UniRule"/>
</dbReference>
<comment type="function">
    <text evidence="18">Catalyzes the epimerization of the S- and R-forms of NAD(P)HX, a damaged form of NAD(P)H that is a result of enzymatic or heat-dependent hydration. This is a prerequisite for the S-specific NAD(P)H-hydrate dehydratase to allow the repair of both epimers of NAD(P)HX.</text>
</comment>
<dbReference type="PROSITE" id="PS50206">
    <property type="entry name" value="RHODANESE_3"/>
    <property type="match status" value="1"/>
</dbReference>
<name>D9PYC5_METTM</name>
<evidence type="ECO:0000256" key="8">
    <source>
        <dbReference type="ARBA" id="ARBA00022857"/>
    </source>
</evidence>
<feature type="domain" description="YjeF N-terminal" evidence="22">
    <location>
        <begin position="1"/>
        <end position="214"/>
    </location>
</feature>
<dbReference type="GO" id="GO:0016301">
    <property type="term" value="F:kinase activity"/>
    <property type="evidence" value="ECO:0007669"/>
    <property type="project" value="UniProtKB-KW"/>
</dbReference>
<dbReference type="STRING" id="79929.MTBMA_c16440"/>
<reference evidence="23 24" key="2">
    <citation type="journal article" date="2010" name="J. Bacteriol.">
        <title>Complete genome sequence of Methanothermobacter marburgensis, a methanoarchaeon model organism.</title>
        <authorList>
            <person name="Liesegang H."/>
            <person name="Kaster A.K."/>
            <person name="Wiezer A."/>
            <person name="Goenrich M."/>
            <person name="Wollherr A."/>
            <person name="Seedorf H."/>
            <person name="Gottschalk G."/>
            <person name="Thauer R.K."/>
        </authorList>
    </citation>
    <scope>NUCLEOTIDE SEQUENCE [LARGE SCALE GENOMIC DNA]</scope>
    <source>
        <strain evidence="24">ATCC BAA-927 / DSM 2133 / JCM 14651 / NBRC 100331 / OCM 82 / Marburg</strain>
    </source>
</reference>
<dbReference type="KEGG" id="mmg:MTBMA_c16440"/>
<dbReference type="Pfam" id="PF01256">
    <property type="entry name" value="Carb_kinase"/>
    <property type="match status" value="1"/>
</dbReference>
<evidence type="ECO:0000256" key="14">
    <source>
        <dbReference type="ARBA" id="ARBA00025153"/>
    </source>
</evidence>
<evidence type="ECO:0000256" key="4">
    <source>
        <dbReference type="ARBA" id="ARBA00009524"/>
    </source>
</evidence>
<feature type="binding site" evidence="18">
    <location>
        <position position="125"/>
    </location>
    <ligand>
        <name>K(+)</name>
        <dbReference type="ChEBI" id="CHEBI:29103"/>
    </ligand>
</feature>
<evidence type="ECO:0000259" key="20">
    <source>
        <dbReference type="PROSITE" id="PS50206"/>
    </source>
</evidence>
<keyword evidence="9 18" id="KW-0630">Potassium</keyword>
<dbReference type="CDD" id="cd01171">
    <property type="entry name" value="YXKO-related"/>
    <property type="match status" value="1"/>
</dbReference>
<feature type="binding site" evidence="17">
    <location>
        <position position="319"/>
    </location>
    <ligand>
        <name>(6S)-NADPHX</name>
        <dbReference type="ChEBI" id="CHEBI:64076"/>
    </ligand>
</feature>
<comment type="similarity">
    <text evidence="18">Belongs to the NnrE/AIBP family.</text>
</comment>
<dbReference type="Gene3D" id="3.40.1190.20">
    <property type="match status" value="1"/>
</dbReference>
<comment type="function">
    <text evidence="14 19">Bifunctional enzyme that catalyzes the epimerization of the S- and R-forms of NAD(P)HX and the dehydration of the S-form of NAD(P)HX at the expense of ADP, which is converted to AMP. This allows the repair of both epimers of NAD(P)HX, a damaged form of NAD(P)H that is a result of enzymatic or heat-dependent hydration.</text>
</comment>
<dbReference type="HOGENOM" id="CLU_024853_4_1_2"/>
<keyword evidence="23" id="KW-0808">Transferase</keyword>
<dbReference type="OrthoDB" id="15148at2157"/>
<dbReference type="HAMAP" id="MF_01965">
    <property type="entry name" value="NADHX_dehydratase"/>
    <property type="match status" value="1"/>
</dbReference>
<evidence type="ECO:0000256" key="5">
    <source>
        <dbReference type="ARBA" id="ARBA00022723"/>
    </source>
</evidence>
<comment type="caution">
    <text evidence="17">Lacks conserved residue(s) required for the propagation of feature annotation.</text>
</comment>
<feature type="binding site" evidence="17">
    <location>
        <position position="251"/>
    </location>
    <ligand>
        <name>(6S)-NADPHX</name>
        <dbReference type="ChEBI" id="CHEBI:64076"/>
    </ligand>
</feature>
<dbReference type="InterPro" id="IPR036652">
    <property type="entry name" value="YjeF_N_dom_sf"/>
</dbReference>
<gene>
    <name evidence="17" type="primary">nnrD</name>
    <name evidence="18" type="synonym">nnrE</name>
    <name evidence="23" type="ordered locus">MTBMA_c16440</name>
</gene>
<keyword evidence="6 17" id="KW-0547">Nucleotide-binding</keyword>
<comment type="similarity">
    <text evidence="4 19">In the C-terminal section; belongs to the NnrD/CARKD family.</text>
</comment>
<comment type="catalytic activity">
    <reaction evidence="16 17 19">
        <text>(6S)-NADPHX + ADP = AMP + phosphate + NADPH + H(+)</text>
        <dbReference type="Rhea" id="RHEA:32235"/>
        <dbReference type="ChEBI" id="CHEBI:15378"/>
        <dbReference type="ChEBI" id="CHEBI:43474"/>
        <dbReference type="ChEBI" id="CHEBI:57783"/>
        <dbReference type="ChEBI" id="CHEBI:64076"/>
        <dbReference type="ChEBI" id="CHEBI:456215"/>
        <dbReference type="ChEBI" id="CHEBI:456216"/>
        <dbReference type="EC" id="4.2.1.136"/>
    </reaction>
</comment>
<dbReference type="PANTHER" id="PTHR12592:SF0">
    <property type="entry name" value="ATP-DEPENDENT (S)-NAD(P)H-HYDRATE DEHYDRATASE"/>
    <property type="match status" value="1"/>
</dbReference>
<evidence type="ECO:0000256" key="3">
    <source>
        <dbReference type="ARBA" id="ARBA00006001"/>
    </source>
</evidence>
<sequence>MKPIDVAAADINAEYLGIPRLSLMETAGRAVAEEIGNYADGGRVILFCGSGGNGGDGFVAARHLLNMGFEVEVLLLTHPERIGSAEARRNWDVLMAMQPEPGILGVRAVSDSSELFPVDADVVVDAVLGTGVRGVIREPSRSAIELINLSDAFKVSVDIPSGLSPETGTVDDVAVSADLTVTFHRMKDGLEKADPAITGEIVVRDIGIPRAAEVFVGPGDLLRIPSRSPESHKGENGRVLVIGGSHHYSGAPALAAISALRAGADVVTVAAPGSAASAIKSIAPDLIVRKLEGKYIGPGSLGELLELAENADSVLVGCGAGRHQSTSETFRELIGALQEMGKPLVLDADALRLIDYSHVTDYRDLTVTPHMGEFREFFKLRSEIYADFSERVAAFSSVSSRIRGTVLLKGHVDMIFQGDRFRLNRTGCQGMTVGGTGDCLAGLTAGLCAMGLSSFDSASLAAFINGKAGELAMEKYGTGFLASDIHDFIPGAMDMRTYGF</sequence>
<evidence type="ECO:0000256" key="12">
    <source>
        <dbReference type="ARBA" id="ARBA00023239"/>
    </source>
</evidence>
<evidence type="ECO:0000256" key="17">
    <source>
        <dbReference type="HAMAP-Rule" id="MF_01965"/>
    </source>
</evidence>
<keyword evidence="8 17" id="KW-0521">NADP</keyword>
<dbReference type="PROSITE" id="PS51385">
    <property type="entry name" value="YJEF_N"/>
    <property type="match status" value="1"/>
</dbReference>
<comment type="subunit">
    <text evidence="17">Homotetramer.</text>
</comment>
<dbReference type="InterPro" id="IPR001763">
    <property type="entry name" value="Rhodanese-like_dom"/>
</dbReference>
<evidence type="ECO:0000256" key="16">
    <source>
        <dbReference type="ARBA" id="ARBA00049209"/>
    </source>
</evidence>
<proteinExistence type="inferred from homology"/>
<dbReference type="PANTHER" id="PTHR12592">
    <property type="entry name" value="ATP-DEPENDENT (S)-NAD(P)H-HYDRATE DEHYDRATASE FAMILY MEMBER"/>
    <property type="match status" value="1"/>
</dbReference>
<keyword evidence="23" id="KW-0418">Kinase</keyword>
<dbReference type="GO" id="GO:0046496">
    <property type="term" value="P:nicotinamide nucleotide metabolic process"/>
    <property type="evidence" value="ECO:0007669"/>
    <property type="project" value="UniProtKB-UniRule"/>
</dbReference>
<evidence type="ECO:0000256" key="11">
    <source>
        <dbReference type="ARBA" id="ARBA00023235"/>
    </source>
</evidence>
<dbReference type="InterPro" id="IPR004443">
    <property type="entry name" value="YjeF_N_dom"/>
</dbReference>
<dbReference type="GO" id="GO:0052855">
    <property type="term" value="F:ADP-dependent NAD(P)H-hydrate dehydratase activity"/>
    <property type="evidence" value="ECO:0007669"/>
    <property type="project" value="UniProtKB-UniRule"/>
</dbReference>
<feature type="binding site" evidence="17">
    <location>
        <position position="370"/>
    </location>
    <ligand>
        <name>(6S)-NADPHX</name>
        <dbReference type="ChEBI" id="CHEBI:64076"/>
    </ligand>
</feature>
<dbReference type="GO" id="GO:0052856">
    <property type="term" value="F:NAD(P)HX epimerase activity"/>
    <property type="evidence" value="ECO:0007669"/>
    <property type="project" value="UniProtKB-UniRule"/>
</dbReference>
<comment type="function">
    <text evidence="17">Catalyzes the dehydration of the S-form of NAD(P)HX at the expense of ADP, which is converted to AMP. Together with NAD(P)HX epimerase, which catalyzes the epimerization of the S- and R-forms, the enzyme allows the repair of both epimers of NAD(P)HX, a damaged form of NAD(P)H that is a result of enzymatic or heat-dependent hydration.</text>
</comment>
<dbReference type="Gene3D" id="3.40.50.10260">
    <property type="entry name" value="YjeF N-terminal domain"/>
    <property type="match status" value="1"/>
</dbReference>
<dbReference type="PaxDb" id="79929-MTBMA_c16440"/>
<keyword evidence="5 18" id="KW-0479">Metal-binding</keyword>
<dbReference type="GO" id="GO:0005524">
    <property type="term" value="F:ATP binding"/>
    <property type="evidence" value="ECO:0007669"/>
    <property type="project" value="UniProtKB-UniRule"/>
</dbReference>
<feature type="binding site" evidence="17">
    <location>
        <position position="438"/>
    </location>
    <ligand>
        <name>(6S)-NADPHX</name>
        <dbReference type="ChEBI" id="CHEBI:64076"/>
    </ligand>
</feature>
<comment type="cofactor">
    <cofactor evidence="18 19">
        <name>K(+)</name>
        <dbReference type="ChEBI" id="CHEBI:29103"/>
    </cofactor>
    <text evidence="18 19">Binds 1 potassium ion per subunit.</text>
</comment>
<evidence type="ECO:0000313" key="24">
    <source>
        <dbReference type="Proteomes" id="UP000000345"/>
    </source>
</evidence>
<evidence type="ECO:0000256" key="1">
    <source>
        <dbReference type="ARBA" id="ARBA00000013"/>
    </source>
</evidence>
<dbReference type="EMBL" id="CP001710">
    <property type="protein sequence ID" value="ADL59223.1"/>
    <property type="molecule type" value="Genomic_DNA"/>
</dbReference>
<comment type="similarity">
    <text evidence="17">Belongs to the NnrD/CARKD family.</text>
</comment>
<dbReference type="RefSeq" id="WP_013296433.1">
    <property type="nucleotide sequence ID" value="NC_014408.1"/>
</dbReference>
<dbReference type="NCBIfam" id="TIGR00196">
    <property type="entry name" value="yjeF_cterm"/>
    <property type="match status" value="1"/>
</dbReference>
<dbReference type="InterPro" id="IPR030677">
    <property type="entry name" value="Nnr"/>
</dbReference>
<evidence type="ECO:0000256" key="15">
    <source>
        <dbReference type="ARBA" id="ARBA00048238"/>
    </source>
</evidence>